<reference evidence="1 2" key="1">
    <citation type="submission" date="2016-01" db="EMBL/GenBank/DDBJ databases">
        <title>Biosynthesis of antibiotic leucinostatins and their inhibition on Phytophthora in bio-control Purpureocillium lilacinum.</title>
        <authorList>
            <person name="Wang G."/>
            <person name="Liu Z."/>
            <person name="Lin R."/>
            <person name="Li E."/>
            <person name="Mao Z."/>
            <person name="Ling J."/>
            <person name="Yin W."/>
            <person name="Xie B."/>
        </authorList>
    </citation>
    <scope>NUCLEOTIDE SEQUENCE [LARGE SCALE GENOMIC DNA]</scope>
    <source>
        <strain evidence="1">PLBJ-1</strain>
    </source>
</reference>
<gene>
    <name evidence="1" type="ORF">VFPBJ_00160</name>
</gene>
<dbReference type="EMBL" id="LSBH01000001">
    <property type="protein sequence ID" value="OAQ86120.1"/>
    <property type="molecule type" value="Genomic_DNA"/>
</dbReference>
<proteinExistence type="predicted"/>
<accession>A0A179H910</accession>
<organism evidence="1 2">
    <name type="scientific">Purpureocillium lilacinum</name>
    <name type="common">Paecilomyces lilacinus</name>
    <dbReference type="NCBI Taxonomy" id="33203"/>
    <lineage>
        <taxon>Eukaryota</taxon>
        <taxon>Fungi</taxon>
        <taxon>Dikarya</taxon>
        <taxon>Ascomycota</taxon>
        <taxon>Pezizomycotina</taxon>
        <taxon>Sordariomycetes</taxon>
        <taxon>Hypocreomycetidae</taxon>
        <taxon>Hypocreales</taxon>
        <taxon>Ophiocordycipitaceae</taxon>
        <taxon>Purpureocillium</taxon>
    </lineage>
</organism>
<evidence type="ECO:0000313" key="1">
    <source>
        <dbReference type="EMBL" id="OAQ86120.1"/>
    </source>
</evidence>
<dbReference type="Proteomes" id="UP000078240">
    <property type="component" value="Unassembled WGS sequence"/>
</dbReference>
<dbReference type="AlphaFoldDB" id="A0A179H910"/>
<sequence length="170" mass="18371">MDAALRKEVAQLAKGVLAVQGRELALGRGRRVRVEAHRQVIFDVLVRHAARVVSVNHVVRHGKSVRVERGERCLSSKRLAGSVVLWDAGGVEHHVRSLQGHVRAGGSKGGATSAIRRVIDGRVVGLTVVSGDSCVDGEGTNRVLKLEIANDLEYLRTIIIVTLGRSLLKQ</sequence>
<comment type="caution">
    <text evidence="1">The sequence shown here is derived from an EMBL/GenBank/DDBJ whole genome shotgun (WGS) entry which is preliminary data.</text>
</comment>
<protein>
    <submittedName>
        <fullName evidence="1">Uncharacterized protein</fullName>
    </submittedName>
</protein>
<evidence type="ECO:0000313" key="2">
    <source>
        <dbReference type="Proteomes" id="UP000078240"/>
    </source>
</evidence>
<name>A0A179H910_PURLI</name>